<proteinExistence type="predicted"/>
<dbReference type="GO" id="GO:0016020">
    <property type="term" value="C:membrane"/>
    <property type="evidence" value="ECO:0007669"/>
    <property type="project" value="UniProtKB-SubCell"/>
</dbReference>
<dbReference type="PANTHER" id="PTHR42718:SF39">
    <property type="entry name" value="ACTINORHODIN TRANSPORTER-RELATED"/>
    <property type="match status" value="1"/>
</dbReference>
<feature type="transmembrane region" description="Helical" evidence="7">
    <location>
        <begin position="79"/>
        <end position="99"/>
    </location>
</feature>
<dbReference type="EMBL" id="CP009922">
    <property type="protein sequence ID" value="AKG45311.1"/>
    <property type="molecule type" value="Genomic_DNA"/>
</dbReference>
<accession>A0A0F7CPV3</accession>
<evidence type="ECO:0000256" key="5">
    <source>
        <dbReference type="ARBA" id="ARBA00023251"/>
    </source>
</evidence>
<gene>
    <name evidence="8" type="ORF">SXIM_39270</name>
</gene>
<dbReference type="GO" id="GO:0046677">
    <property type="term" value="P:response to antibiotic"/>
    <property type="evidence" value="ECO:0007669"/>
    <property type="project" value="UniProtKB-KW"/>
</dbReference>
<dbReference type="PANTHER" id="PTHR42718">
    <property type="entry name" value="MAJOR FACILITATOR SUPERFAMILY MULTIDRUG TRANSPORTER MFSC"/>
    <property type="match status" value="1"/>
</dbReference>
<feature type="transmembrane region" description="Helical" evidence="7">
    <location>
        <begin position="20"/>
        <end position="38"/>
    </location>
</feature>
<feature type="compositionally biased region" description="Basic residues" evidence="6">
    <location>
        <begin position="200"/>
        <end position="211"/>
    </location>
</feature>
<dbReference type="STRING" id="408015.SXIM_39270"/>
<dbReference type="RefSeq" id="WP_030736835.1">
    <property type="nucleotide sequence ID" value="NZ_CP009922.3"/>
</dbReference>
<dbReference type="HOGENOM" id="CLU_1260906_0_0_11"/>
<evidence type="ECO:0000256" key="4">
    <source>
        <dbReference type="ARBA" id="ARBA00023136"/>
    </source>
</evidence>
<dbReference type="InterPro" id="IPR036259">
    <property type="entry name" value="MFS_trans_sf"/>
</dbReference>
<feature type="transmembrane region" description="Helical" evidence="7">
    <location>
        <begin position="145"/>
        <end position="167"/>
    </location>
</feature>
<keyword evidence="5" id="KW-0046">Antibiotic resistance</keyword>
<evidence type="ECO:0000256" key="7">
    <source>
        <dbReference type="SAM" id="Phobius"/>
    </source>
</evidence>
<keyword evidence="3 7" id="KW-1133">Transmembrane helix</keyword>
<evidence type="ECO:0000256" key="1">
    <source>
        <dbReference type="ARBA" id="ARBA00004141"/>
    </source>
</evidence>
<dbReference type="SUPFAM" id="SSF103473">
    <property type="entry name" value="MFS general substrate transporter"/>
    <property type="match status" value="1"/>
</dbReference>
<dbReference type="AlphaFoldDB" id="A0A0F7CPV3"/>
<keyword evidence="2 7" id="KW-0812">Transmembrane</keyword>
<protein>
    <submittedName>
        <fullName evidence="8">Major facilitator superfamily permease</fullName>
    </submittedName>
</protein>
<keyword evidence="4 7" id="KW-0472">Membrane</keyword>
<keyword evidence="9" id="KW-1185">Reference proteome</keyword>
<evidence type="ECO:0000256" key="2">
    <source>
        <dbReference type="ARBA" id="ARBA00022692"/>
    </source>
</evidence>
<sequence>MTVHLQVGEGYTPLRTGLTMVAFTVGVGIGSGFAPGLMPLGRRGVLLGCSFMAAGMVPITATVDRYAGTLEPWHPVPGMVVSGLGMAMMAGTLVNIVLAKVPRSASGSASSLVNTAIQVGVATGIAIVATVYFSALDGGDPPADAAVTGLWSVVALYALAGLSAFVLPPGRVEPAGDDREDDQDNGNAGRTTSAGGRLRPLPRTRATLRPRARGEPQGT</sequence>
<name>A0A0F7CPV3_9ACTN</name>
<evidence type="ECO:0000313" key="8">
    <source>
        <dbReference type="EMBL" id="AKG45311.1"/>
    </source>
</evidence>
<feature type="transmembrane region" description="Helical" evidence="7">
    <location>
        <begin position="45"/>
        <end position="67"/>
    </location>
</feature>
<dbReference type="PATRIC" id="fig|408015.6.peg.3979"/>
<dbReference type="Proteomes" id="UP000034034">
    <property type="component" value="Chromosome"/>
</dbReference>
<evidence type="ECO:0000313" key="9">
    <source>
        <dbReference type="Proteomes" id="UP000034034"/>
    </source>
</evidence>
<dbReference type="Gene3D" id="1.20.1250.20">
    <property type="entry name" value="MFS general substrate transporter like domains"/>
    <property type="match status" value="1"/>
</dbReference>
<dbReference type="KEGG" id="sxi:SXIM_39270"/>
<comment type="subcellular location">
    <subcellularLocation>
        <location evidence="1">Membrane</location>
        <topology evidence="1">Multi-pass membrane protein</topology>
    </subcellularLocation>
</comment>
<evidence type="ECO:0000256" key="3">
    <source>
        <dbReference type="ARBA" id="ARBA00022989"/>
    </source>
</evidence>
<reference evidence="8" key="1">
    <citation type="submission" date="2019-08" db="EMBL/GenBank/DDBJ databases">
        <title>Complete genome sequence of a mangrove-derived Streptomyces xiamenensis.</title>
        <authorList>
            <person name="Xu J."/>
        </authorList>
    </citation>
    <scope>NUCLEOTIDE SEQUENCE</scope>
    <source>
        <strain evidence="8">318</strain>
    </source>
</reference>
<organism evidence="8 9">
    <name type="scientific">Streptomyces xiamenensis</name>
    <dbReference type="NCBI Taxonomy" id="408015"/>
    <lineage>
        <taxon>Bacteria</taxon>
        <taxon>Bacillati</taxon>
        <taxon>Actinomycetota</taxon>
        <taxon>Actinomycetes</taxon>
        <taxon>Kitasatosporales</taxon>
        <taxon>Streptomycetaceae</taxon>
        <taxon>Streptomyces</taxon>
    </lineage>
</organism>
<feature type="region of interest" description="Disordered" evidence="6">
    <location>
        <begin position="172"/>
        <end position="219"/>
    </location>
</feature>
<evidence type="ECO:0000256" key="6">
    <source>
        <dbReference type="SAM" id="MobiDB-lite"/>
    </source>
</evidence>
<feature type="transmembrane region" description="Helical" evidence="7">
    <location>
        <begin position="111"/>
        <end position="133"/>
    </location>
</feature>